<dbReference type="InterPro" id="IPR035986">
    <property type="entry name" value="PKD_dom_sf"/>
</dbReference>
<comment type="caution">
    <text evidence="3">The sequence shown here is derived from an EMBL/GenBank/DDBJ whole genome shotgun (WGS) entry which is preliminary data.</text>
</comment>
<feature type="domain" description="PKD" evidence="2">
    <location>
        <begin position="236"/>
        <end position="275"/>
    </location>
</feature>
<dbReference type="Pfam" id="PF00754">
    <property type="entry name" value="F5_F8_type_C"/>
    <property type="match status" value="1"/>
</dbReference>
<dbReference type="Gene3D" id="2.60.120.260">
    <property type="entry name" value="Galactose-binding domain-like"/>
    <property type="match status" value="1"/>
</dbReference>
<dbReference type="EMBL" id="VWGP01000016">
    <property type="protein sequence ID" value="KAA4531612.1"/>
    <property type="molecule type" value="Genomic_DNA"/>
</dbReference>
<dbReference type="InterPro" id="IPR000601">
    <property type="entry name" value="PKD_dom"/>
</dbReference>
<dbReference type="Proteomes" id="UP000478493">
    <property type="component" value="Unassembled WGS sequence"/>
</dbReference>
<dbReference type="PROSITE" id="PS50022">
    <property type="entry name" value="FA58C_3"/>
    <property type="match status" value="1"/>
</dbReference>
<protein>
    <submittedName>
        <fullName evidence="3">DUF1735 domain-containing protein</fullName>
    </submittedName>
</protein>
<feature type="domain" description="F5/8 type C" evidence="1">
    <location>
        <begin position="281"/>
        <end position="432"/>
    </location>
</feature>
<dbReference type="InterPro" id="IPR013783">
    <property type="entry name" value="Ig-like_fold"/>
</dbReference>
<dbReference type="AlphaFoldDB" id="A0A5M5M4Z1"/>
<dbReference type="Pfam" id="PF08522">
    <property type="entry name" value="BT_3987-like_N"/>
    <property type="match status" value="1"/>
</dbReference>
<dbReference type="Gene3D" id="2.60.40.1740">
    <property type="entry name" value="hypothetical protein (bacova_03559)"/>
    <property type="match status" value="1"/>
</dbReference>
<dbReference type="SUPFAM" id="SSF49785">
    <property type="entry name" value="Galactose-binding domain-like"/>
    <property type="match status" value="1"/>
</dbReference>
<evidence type="ECO:0000313" key="3">
    <source>
        <dbReference type="EMBL" id="KAA4531612.1"/>
    </source>
</evidence>
<organism evidence="3 4">
    <name type="scientific">Bacteroides ovatus</name>
    <dbReference type="NCBI Taxonomy" id="28116"/>
    <lineage>
        <taxon>Bacteria</taxon>
        <taxon>Pseudomonadati</taxon>
        <taxon>Bacteroidota</taxon>
        <taxon>Bacteroidia</taxon>
        <taxon>Bacteroidales</taxon>
        <taxon>Bacteroidaceae</taxon>
        <taxon>Bacteroides</taxon>
    </lineage>
</organism>
<dbReference type="CDD" id="cd00146">
    <property type="entry name" value="PKD"/>
    <property type="match status" value="1"/>
</dbReference>
<gene>
    <name evidence="3" type="ORF">F3B85_19265</name>
</gene>
<dbReference type="Pfam" id="PF18911">
    <property type="entry name" value="PKD_4"/>
    <property type="match status" value="1"/>
</dbReference>
<proteinExistence type="predicted"/>
<reference evidence="3 4" key="1">
    <citation type="journal article" date="2019" name="Nat. Med.">
        <title>A library of human gut bacterial isolates paired with longitudinal multiomics data enables mechanistic microbiome research.</title>
        <authorList>
            <person name="Poyet M."/>
            <person name="Groussin M."/>
            <person name="Gibbons S.M."/>
            <person name="Avila-Pacheco J."/>
            <person name="Jiang X."/>
            <person name="Kearney S.M."/>
            <person name="Perrotta A.R."/>
            <person name="Berdy B."/>
            <person name="Zhao S."/>
            <person name="Lieberman T.D."/>
            <person name="Swanson P.K."/>
            <person name="Smith M."/>
            <person name="Roesemann S."/>
            <person name="Alexander J.E."/>
            <person name="Rich S.A."/>
            <person name="Livny J."/>
            <person name="Vlamakis H."/>
            <person name="Clish C."/>
            <person name="Bullock K."/>
            <person name="Deik A."/>
            <person name="Scott J."/>
            <person name="Pierce K.A."/>
            <person name="Xavier R.J."/>
            <person name="Alm E.J."/>
        </authorList>
    </citation>
    <scope>NUCLEOTIDE SEQUENCE [LARGE SCALE GENOMIC DNA]</scope>
    <source>
        <strain evidence="3 4">BIOML-A41</strain>
    </source>
</reference>
<evidence type="ECO:0000259" key="2">
    <source>
        <dbReference type="PROSITE" id="PS50093"/>
    </source>
</evidence>
<dbReference type="Gene3D" id="2.60.40.10">
    <property type="entry name" value="Immunoglobulins"/>
    <property type="match status" value="1"/>
</dbReference>
<dbReference type="PROSITE" id="PS50093">
    <property type="entry name" value="PKD"/>
    <property type="match status" value="1"/>
</dbReference>
<name>A0A5M5M4Z1_BACOV</name>
<dbReference type="SUPFAM" id="SSF49299">
    <property type="entry name" value="PKD domain"/>
    <property type="match status" value="1"/>
</dbReference>
<dbReference type="SMART" id="SM00089">
    <property type="entry name" value="PKD"/>
    <property type="match status" value="1"/>
</dbReference>
<accession>A0A5M5M4Z1</accession>
<evidence type="ECO:0000259" key="1">
    <source>
        <dbReference type="PROSITE" id="PS50022"/>
    </source>
</evidence>
<dbReference type="InterPro" id="IPR022409">
    <property type="entry name" value="PKD/Chitinase_dom"/>
</dbReference>
<dbReference type="InterPro" id="IPR013728">
    <property type="entry name" value="BT_3987-like_N"/>
</dbReference>
<evidence type="ECO:0000313" key="4">
    <source>
        <dbReference type="Proteomes" id="UP000478493"/>
    </source>
</evidence>
<dbReference type="InterPro" id="IPR000421">
    <property type="entry name" value="FA58C"/>
</dbReference>
<sequence length="435" mass="48023">MVIICSELIKVKRIKMKRANINIKKAFLLFLCGVVMTACGYEEIVSMDYPDSKIYLPTAVNGIYVINDIPSSSTAVPTPGNTYSFKIDPVNNAFNVALAVYRSGLNRDNNVSVNLEAYPDTITSLIAAGNTLLDGVEILSSDKYSIPSNLQIAAGKDYESFFVAVDLEFLNANRGKKCAFAVQIVKADQEINNSLGTTIVVIDTRIMIPEASFTYSLDGTKVKFNSTAKYVTSVLWDFGDGTTSTELNPEHVYDDLGIYDVTLNAKGISGDASYTLRLKLIQAAKLDHSGWSIVGCDSEEPKEAEWSDSPIAGLAQAAIDGNLTTFWHSQWDKAQPGYPHWFIVDMGREYVISSFVCYRRQGNNGGQTEHKFEVSLDGNNWSDMGTFAFDSQKDAGQTYTMVLLPEARYFRYTATKGPNQYAFLSEIEVYGAPIE</sequence>
<dbReference type="InterPro" id="IPR008979">
    <property type="entry name" value="Galactose-bd-like_sf"/>
</dbReference>